<evidence type="ECO:0000259" key="2">
    <source>
        <dbReference type="PROSITE" id="PS50853"/>
    </source>
</evidence>
<protein>
    <recommendedName>
        <fullName evidence="2">Fibronectin type-III domain-containing protein</fullName>
    </recommendedName>
</protein>
<reference evidence="3 4" key="1">
    <citation type="submission" date="2019-12" db="EMBL/GenBank/DDBJ databases">
        <authorList>
            <person name="Wolfe R."/>
            <person name="Danczak R."/>
            <person name="Wilkins M."/>
        </authorList>
    </citation>
    <scope>NUCLEOTIDE SEQUENCE [LARGE SCALE GENOMIC DNA]</scope>
    <source>
        <strain evidence="3">X2_MaxBin.013</strain>
    </source>
</reference>
<organism evidence="3 4">
    <name type="scientific">Candidatus Saganbacteria bacterium</name>
    <dbReference type="NCBI Taxonomy" id="2575572"/>
    <lineage>
        <taxon>Bacteria</taxon>
        <taxon>Bacillati</taxon>
        <taxon>Saganbacteria</taxon>
    </lineage>
</organism>
<dbReference type="PROSITE" id="PS50853">
    <property type="entry name" value="FN3"/>
    <property type="match status" value="2"/>
</dbReference>
<name>A0A833P2W5_UNCSA</name>
<dbReference type="InterPro" id="IPR036116">
    <property type="entry name" value="FN3_sf"/>
</dbReference>
<sequence>MSSVNLVASYPIPAKNTLTIDEFEKEVNKYCVFVERYLKSQAFLSLSAQQKKQVLTRLLKTADQLRGKVSNWRMLFPSGQFLVANGKLIQTVTVLNNLIEKNTPSRRSSQYYGTVFVPIGGCTPYSISCEDTILSPLVNSSATLKDGKVLFSAQLPQMPETVKNIRIRLEIFQKKDGKEIKVAEAEGQRNQEIKNLTATGNISLTPGIKATFIFKTYAVDPNCPKPVQGNPIEVVLQIPGDTTPPAQVSEEKAEAVTADFTKMRVAWKNPADADLKRIIVLRGKVEDVEKINAFVLTPKMLETIEKNVGGVQIAEGVYAAYATPLADKETPSASKEVLVSGLQADTEYVFRFFTVDAAGNINSASKVVTGKTAVDATVFIPKPIENPQITKVTENSVDLSWKNPADDPNFGSVLIIRALPEKTEGDLKSLQFEKGKVYVQGDKLKNQNGEEVAIVAYITKEQTITDKDLTPNTQYHYLFKSMSKSDGSKPIVYSTEAITASGTTLPGKVKITKVEEQDRALTVSYEFNKYPGFQKIQIYYSVNPITDEDIKNNASHVKLAKEITDDSSPQNISISNLLPDTKYYIGIRTVATNPQAQETAGEVVFASGKTLVENPPNKVKNVRAENPSYYSLQIKWDEPAPDQNPANNVNRIEVRYSLESNFDFDKAQKTACDGDQNLKSCIVGDSSSNPLKPNTAYRIFIASYNKNGRVVETFTTKTKELETISISNFTSAEDSITLNWNIPTNPEANQIRIYYSTSKFNNIQGISYVDVDASKRSYTLAKLSSNTEYWFATAINDRFGNIGEAIIHPTSIRTSKDTTAPAQVAGAGAVAKGRSIEISWVNPSDSDFNGVLISVKPKNGGPEVASYVSKKIGANWETTWIVTADKLLPKTEYTIEIRSQDDKTPPNISQVQKDPINATTEALPLVSGVVVVSKETGFDISWVNPSDSDIDGTVIVIKKLDAIGNPIGNPTTYQKQKGEAMLSIGNLESNTKYRIEIMTKDNRSPINLSDPYPPITQSTGEDKTPPDPVTTLKVQLDSTKIGADLTWTEPASRDAGKYVIVYSTSDISTTNLNIPSGSTFLGGEKIQNDKNLDITVAKVVSHPTLQANISNLPEDKTVYFMVIPVDQSGNYQIKGNSVQSIKTEDITPPAAVSSFSAKSLPKGNAIELSWIGSVSPDLALTGTYVIFASKDKTQLPTQADLAKGTVYKVGDSVTGKSGKVVFVGDKTATSFEHNGLGDDEIWNYAIFVKDTVGNYSVASTSTAKTYGAATLQSVVLGKGTFSGIYLDTTGRLTLKYFEPVADPKTTCLWSMEQNSILNNANPICNGKITGNATYVDGLPGSGKKVLSFDGNNFINIPHNSAFEHDSFSVSYFEYPTTLEGQMRIAKFFPVNYGWHSYAVPPVIPSGLILFRFNLCTGTQDNVLDGNPSPLNSWVHVGLSYSAINQTMQFFTNGNLVGKRSTSKYSSAQNLGIISIGNYFYTSGSGYFGRLANIHFESQARSSFDIYGKNGNFISEPIDLKSENNNLGSEPKLSWTATGIISGKSSIKFQIRTADSASNLQNAKWGGLDAQGNYLEGGYYTNSGSIIKLPPGAKKTVMEVRAIFEGNGVEKPILEKVWIENLRTLNP</sequence>
<feature type="domain" description="Fibronectin type-III" evidence="2">
    <location>
        <begin position="720"/>
        <end position="817"/>
    </location>
</feature>
<feature type="domain" description="Fibronectin type-III" evidence="2">
    <location>
        <begin position="921"/>
        <end position="1022"/>
    </location>
</feature>
<evidence type="ECO:0000256" key="1">
    <source>
        <dbReference type="SAM" id="MobiDB-lite"/>
    </source>
</evidence>
<evidence type="ECO:0000313" key="4">
    <source>
        <dbReference type="Proteomes" id="UP000488506"/>
    </source>
</evidence>
<dbReference type="EMBL" id="WPAF01000023">
    <property type="protein sequence ID" value="KAF0133566.1"/>
    <property type="molecule type" value="Genomic_DNA"/>
</dbReference>
<dbReference type="PANTHER" id="PTHR46957:SF3">
    <property type="entry name" value="CYTOKINE RECEPTOR"/>
    <property type="match status" value="1"/>
</dbReference>
<evidence type="ECO:0000313" key="3">
    <source>
        <dbReference type="EMBL" id="KAF0133566.1"/>
    </source>
</evidence>
<dbReference type="InterPro" id="IPR013783">
    <property type="entry name" value="Ig-like_fold"/>
</dbReference>
<dbReference type="Pfam" id="PF13385">
    <property type="entry name" value="Laminin_G_3"/>
    <property type="match status" value="1"/>
</dbReference>
<dbReference type="InterPro" id="IPR050713">
    <property type="entry name" value="RTP_Phos/Ushers"/>
</dbReference>
<dbReference type="GO" id="GO:0016020">
    <property type="term" value="C:membrane"/>
    <property type="evidence" value="ECO:0007669"/>
    <property type="project" value="UniProtKB-SubCell"/>
</dbReference>
<dbReference type="SUPFAM" id="SSF49265">
    <property type="entry name" value="Fibronectin type III"/>
    <property type="match status" value="3"/>
</dbReference>
<dbReference type="CDD" id="cd00063">
    <property type="entry name" value="FN3"/>
    <property type="match status" value="1"/>
</dbReference>
<dbReference type="SUPFAM" id="SSF49899">
    <property type="entry name" value="Concanavalin A-like lectins/glucanases"/>
    <property type="match status" value="1"/>
</dbReference>
<proteinExistence type="predicted"/>
<dbReference type="SMART" id="SM00060">
    <property type="entry name" value="FN3"/>
    <property type="match status" value="8"/>
</dbReference>
<accession>A0A833P2W5</accession>
<gene>
    <name evidence="3" type="ORF">FD145_1235</name>
</gene>
<dbReference type="PANTHER" id="PTHR46957">
    <property type="entry name" value="CYTOKINE RECEPTOR"/>
    <property type="match status" value="1"/>
</dbReference>
<dbReference type="InterPro" id="IPR003961">
    <property type="entry name" value="FN3_dom"/>
</dbReference>
<feature type="region of interest" description="Disordered" evidence="1">
    <location>
        <begin position="1004"/>
        <end position="1027"/>
    </location>
</feature>
<comment type="caution">
    <text evidence="3">The sequence shown here is derived from an EMBL/GenBank/DDBJ whole genome shotgun (WGS) entry which is preliminary data.</text>
</comment>
<dbReference type="Gene3D" id="2.60.120.200">
    <property type="match status" value="1"/>
</dbReference>
<dbReference type="Gene3D" id="2.60.40.10">
    <property type="entry name" value="Immunoglobulins"/>
    <property type="match status" value="5"/>
</dbReference>
<dbReference type="Proteomes" id="UP000488506">
    <property type="component" value="Unassembled WGS sequence"/>
</dbReference>
<dbReference type="InterPro" id="IPR013320">
    <property type="entry name" value="ConA-like_dom_sf"/>
</dbReference>